<feature type="active site" description="Nucleophile" evidence="5">
    <location>
        <position position="39"/>
    </location>
</feature>
<dbReference type="Pfam" id="PF09157">
    <property type="entry name" value="TruB-C_2"/>
    <property type="match status" value="1"/>
</dbReference>
<dbReference type="GO" id="GO:0160148">
    <property type="term" value="F:tRNA pseudouridine(55) synthase activity"/>
    <property type="evidence" value="ECO:0007669"/>
    <property type="project" value="UniProtKB-EC"/>
</dbReference>
<evidence type="ECO:0000256" key="1">
    <source>
        <dbReference type="ARBA" id="ARBA00000385"/>
    </source>
</evidence>
<dbReference type="GO" id="GO:1990481">
    <property type="term" value="P:mRNA pseudouridine synthesis"/>
    <property type="evidence" value="ECO:0007669"/>
    <property type="project" value="TreeGrafter"/>
</dbReference>
<dbReference type="InterPro" id="IPR002501">
    <property type="entry name" value="PsdUridine_synth_N"/>
</dbReference>
<evidence type="ECO:0000256" key="4">
    <source>
        <dbReference type="ARBA" id="ARBA00023235"/>
    </source>
</evidence>
<dbReference type="EMBL" id="PQWO01000010">
    <property type="protein sequence ID" value="PZD72431.1"/>
    <property type="molecule type" value="Genomic_DNA"/>
</dbReference>
<evidence type="ECO:0000313" key="9">
    <source>
        <dbReference type="Proteomes" id="UP000248857"/>
    </source>
</evidence>
<proteinExistence type="inferred from homology"/>
<evidence type="ECO:0000256" key="5">
    <source>
        <dbReference type="HAMAP-Rule" id="MF_01080"/>
    </source>
</evidence>
<comment type="catalytic activity">
    <reaction evidence="1 5">
        <text>uridine(55) in tRNA = pseudouridine(55) in tRNA</text>
        <dbReference type="Rhea" id="RHEA:42532"/>
        <dbReference type="Rhea" id="RHEA-COMP:10101"/>
        <dbReference type="Rhea" id="RHEA-COMP:10102"/>
        <dbReference type="ChEBI" id="CHEBI:65314"/>
        <dbReference type="ChEBI" id="CHEBI:65315"/>
        <dbReference type="EC" id="5.4.99.25"/>
    </reaction>
</comment>
<dbReference type="PANTHER" id="PTHR13767:SF2">
    <property type="entry name" value="PSEUDOURIDYLATE SYNTHASE TRUB1"/>
    <property type="match status" value="1"/>
</dbReference>
<dbReference type="Gene3D" id="3.30.2350.10">
    <property type="entry name" value="Pseudouridine synthase"/>
    <property type="match status" value="1"/>
</dbReference>
<accession>A0A2W1JUB8</accession>
<keyword evidence="3 5" id="KW-0819">tRNA processing</keyword>
<sequence length="306" mass="33148">MLFGFLNLHKPAGMTSHDCIGKVRRLLSMKKVGHGGTLDPSATGVLPIALGRATRLLTYLPSDKVYRAVIRLGMTTTTDDLAGDVIETTEAGHITQAMLESALTHFQGPLQQIPPAYSAIQVDGKRLYDLARQGKPVPVKPRSVEVYDLKLLDWRPMGEWPEAEVEIACGAGTYIRSIARDLGVMLQVGGTLAQLSRTRSGGFSLVDSLTFAALETQLEQQQFRPIPPDVGLQILPTLTLTADLAQRFVWGQKLPIETHSGYLQVHHETEGFLGIGKYEDGHLKAKVVSAGATPTRNASNAEGTEG</sequence>
<comment type="caution">
    <text evidence="8">The sequence shown here is derived from an EMBL/GenBank/DDBJ whole genome shotgun (WGS) entry which is preliminary data.</text>
</comment>
<dbReference type="Pfam" id="PF01509">
    <property type="entry name" value="TruB_N"/>
    <property type="match status" value="1"/>
</dbReference>
<evidence type="ECO:0000256" key="2">
    <source>
        <dbReference type="ARBA" id="ARBA00005642"/>
    </source>
</evidence>
<dbReference type="AlphaFoldDB" id="A0A2W1JUB8"/>
<organism evidence="8 9">
    <name type="scientific">Acaryochloris thomasi RCC1774</name>
    <dbReference type="NCBI Taxonomy" id="1764569"/>
    <lineage>
        <taxon>Bacteria</taxon>
        <taxon>Bacillati</taxon>
        <taxon>Cyanobacteriota</taxon>
        <taxon>Cyanophyceae</taxon>
        <taxon>Acaryochloridales</taxon>
        <taxon>Acaryochloridaceae</taxon>
        <taxon>Acaryochloris</taxon>
        <taxon>Acaryochloris thomasi</taxon>
    </lineage>
</organism>
<feature type="domain" description="tRNA pseudouridine synthase II TruB subfamily 1 C-terminal" evidence="7">
    <location>
        <begin position="236"/>
        <end position="287"/>
    </location>
</feature>
<dbReference type="InterPro" id="IPR015240">
    <property type="entry name" value="tRNA_sdUridine_synth_fam1_C"/>
</dbReference>
<comment type="function">
    <text evidence="5">Responsible for synthesis of pseudouridine from uracil-55 in the psi GC loop of transfer RNAs.</text>
</comment>
<evidence type="ECO:0000259" key="6">
    <source>
        <dbReference type="Pfam" id="PF01509"/>
    </source>
</evidence>
<reference evidence="8 9" key="1">
    <citation type="journal article" date="2018" name="Sci. Rep.">
        <title>A novel species of the marine cyanobacterium Acaryochloris with a unique pigment content and lifestyle.</title>
        <authorList>
            <person name="Partensky F."/>
            <person name="Six C."/>
            <person name="Ratin M."/>
            <person name="Garczarek L."/>
            <person name="Vaulot D."/>
            <person name="Probert I."/>
            <person name="Calteau A."/>
            <person name="Gourvil P."/>
            <person name="Marie D."/>
            <person name="Grebert T."/>
            <person name="Bouchier C."/>
            <person name="Le Panse S."/>
            <person name="Gachenot M."/>
            <person name="Rodriguez F."/>
            <person name="Garrido J.L."/>
        </authorList>
    </citation>
    <scope>NUCLEOTIDE SEQUENCE [LARGE SCALE GENOMIC DNA]</scope>
    <source>
        <strain evidence="8 9">RCC1774</strain>
    </source>
</reference>
<dbReference type="InterPro" id="IPR020103">
    <property type="entry name" value="PsdUridine_synth_cat_dom_sf"/>
</dbReference>
<dbReference type="PANTHER" id="PTHR13767">
    <property type="entry name" value="TRNA-PSEUDOURIDINE SYNTHASE"/>
    <property type="match status" value="1"/>
</dbReference>
<dbReference type="InterPro" id="IPR014780">
    <property type="entry name" value="tRNA_psdUridine_synth_TruB"/>
</dbReference>
<dbReference type="CDD" id="cd02573">
    <property type="entry name" value="PseudoU_synth_EcTruB"/>
    <property type="match status" value="1"/>
</dbReference>
<evidence type="ECO:0000256" key="3">
    <source>
        <dbReference type="ARBA" id="ARBA00022694"/>
    </source>
</evidence>
<name>A0A2W1JUB8_9CYAN</name>
<dbReference type="HAMAP" id="MF_01080">
    <property type="entry name" value="TruB_bact"/>
    <property type="match status" value="1"/>
</dbReference>
<keyword evidence="4 5" id="KW-0413">Isomerase</keyword>
<dbReference type="SUPFAM" id="SSF55120">
    <property type="entry name" value="Pseudouridine synthase"/>
    <property type="match status" value="1"/>
</dbReference>
<dbReference type="EC" id="5.4.99.25" evidence="5"/>
<dbReference type="GO" id="GO:0003723">
    <property type="term" value="F:RNA binding"/>
    <property type="evidence" value="ECO:0007669"/>
    <property type="project" value="InterPro"/>
</dbReference>
<protein>
    <recommendedName>
        <fullName evidence="5">tRNA pseudouridine synthase B</fullName>
        <ecNumber evidence="5">5.4.99.25</ecNumber>
    </recommendedName>
    <alternativeName>
        <fullName evidence="5">tRNA pseudouridine(55) synthase</fullName>
        <shortName evidence="5">Psi55 synthase</shortName>
    </alternativeName>
    <alternativeName>
        <fullName evidence="5">tRNA pseudouridylate synthase</fullName>
    </alternativeName>
    <alternativeName>
        <fullName evidence="5">tRNA-uridine isomerase</fullName>
    </alternativeName>
</protein>
<evidence type="ECO:0000259" key="7">
    <source>
        <dbReference type="Pfam" id="PF09157"/>
    </source>
</evidence>
<evidence type="ECO:0000313" key="8">
    <source>
        <dbReference type="EMBL" id="PZD72431.1"/>
    </source>
</evidence>
<comment type="similarity">
    <text evidence="2 5">Belongs to the pseudouridine synthase TruB family. Type 1 subfamily.</text>
</comment>
<dbReference type="GO" id="GO:0031119">
    <property type="term" value="P:tRNA pseudouridine synthesis"/>
    <property type="evidence" value="ECO:0007669"/>
    <property type="project" value="UniProtKB-UniRule"/>
</dbReference>
<gene>
    <name evidence="8" type="primary">truB_1</name>
    <name evidence="5" type="synonym">truB</name>
    <name evidence="8" type="ORF">C1752_03617</name>
</gene>
<dbReference type="Proteomes" id="UP000248857">
    <property type="component" value="Unassembled WGS sequence"/>
</dbReference>
<feature type="domain" description="Pseudouridine synthase II N-terminal" evidence="6">
    <location>
        <begin position="24"/>
        <end position="175"/>
    </location>
</feature>
<keyword evidence="9" id="KW-1185">Reference proteome</keyword>
<dbReference type="NCBIfam" id="TIGR00431">
    <property type="entry name" value="TruB"/>
    <property type="match status" value="1"/>
</dbReference>